<dbReference type="Proteomes" id="UP001500340">
    <property type="component" value="Unassembled WGS sequence"/>
</dbReference>
<dbReference type="EMBL" id="BAAACX010000013">
    <property type="protein sequence ID" value="GAA0397962.1"/>
    <property type="molecule type" value="Genomic_DNA"/>
</dbReference>
<dbReference type="RefSeq" id="WP_343862688.1">
    <property type="nucleotide sequence ID" value="NZ_BAAACX010000013.1"/>
</dbReference>
<dbReference type="Pfam" id="PF13539">
    <property type="entry name" value="Peptidase_M15_4"/>
    <property type="match status" value="1"/>
</dbReference>
<dbReference type="Gene3D" id="3.30.1380.10">
    <property type="match status" value="1"/>
</dbReference>
<proteinExistence type="predicted"/>
<dbReference type="SUPFAM" id="SSF55166">
    <property type="entry name" value="Hedgehog/DD-peptidase"/>
    <property type="match status" value="1"/>
</dbReference>
<evidence type="ECO:0000259" key="1">
    <source>
        <dbReference type="Pfam" id="PF13539"/>
    </source>
</evidence>
<evidence type="ECO:0000313" key="3">
    <source>
        <dbReference type="Proteomes" id="UP001500340"/>
    </source>
</evidence>
<keyword evidence="3" id="KW-1185">Reference proteome</keyword>
<gene>
    <name evidence="2" type="ORF">GCM10008933_30720</name>
</gene>
<dbReference type="PANTHER" id="PTHR34385:SF1">
    <property type="entry name" value="PEPTIDOGLYCAN L-ALANYL-D-GLUTAMATE ENDOPEPTIDASE CWLK"/>
    <property type="match status" value="1"/>
</dbReference>
<dbReference type="PANTHER" id="PTHR34385">
    <property type="entry name" value="D-ALANYL-D-ALANINE CARBOXYPEPTIDASE"/>
    <property type="match status" value="1"/>
</dbReference>
<dbReference type="CDD" id="cd14845">
    <property type="entry name" value="L-Ala-D-Glu_peptidase_like"/>
    <property type="match status" value="1"/>
</dbReference>
<dbReference type="InterPro" id="IPR009045">
    <property type="entry name" value="Zn_M74/Hedgehog-like"/>
</dbReference>
<organism evidence="2 3">
    <name type="scientific">Paenibacillus motobuensis</name>
    <dbReference type="NCBI Taxonomy" id="295324"/>
    <lineage>
        <taxon>Bacteria</taxon>
        <taxon>Bacillati</taxon>
        <taxon>Bacillota</taxon>
        <taxon>Bacilli</taxon>
        <taxon>Bacillales</taxon>
        <taxon>Paenibacillaceae</taxon>
        <taxon>Paenibacillus</taxon>
    </lineage>
</organism>
<dbReference type="InterPro" id="IPR039561">
    <property type="entry name" value="Peptidase_M15C"/>
</dbReference>
<name>A0ABP3ICX4_9BACL</name>
<comment type="caution">
    <text evidence="2">The sequence shown here is derived from an EMBL/GenBank/DDBJ whole genome shotgun (WGS) entry which is preliminary data.</text>
</comment>
<protein>
    <recommendedName>
        <fullName evidence="1">Peptidase M15C domain-containing protein</fullName>
    </recommendedName>
</protein>
<evidence type="ECO:0000313" key="2">
    <source>
        <dbReference type="EMBL" id="GAA0397962.1"/>
    </source>
</evidence>
<sequence>MTLTLEYVQSKSAAKLSGLLPVVRAATEALITRCFYRGVPIVITQGLRTIAEQNNLYAQGRTQAALNKVGLANVKAKPSEPKVTNARGGYSNHNFGVAIDFALLMPDGKNVSWDTKRDGDGDRQADWAEVVEEAKKLGFVWGGDWVSFKDTPHFEMTFGLTTAQYRAGKRPTQAQIDAAFKKINETEGDNAMTPDEKAAFAALEKKVAVLEKNAKMAAIPTWAAAACENAKKAGLLDTTADGSYDFYRMVTIMDRAGLFKKGA</sequence>
<dbReference type="InterPro" id="IPR052179">
    <property type="entry name" value="DD-CPase-like"/>
</dbReference>
<accession>A0ABP3ICX4</accession>
<feature type="domain" description="Peptidase M15C" evidence="1">
    <location>
        <begin position="86"/>
        <end position="156"/>
    </location>
</feature>
<reference evidence="3" key="1">
    <citation type="journal article" date="2019" name="Int. J. Syst. Evol. Microbiol.">
        <title>The Global Catalogue of Microorganisms (GCM) 10K type strain sequencing project: providing services to taxonomists for standard genome sequencing and annotation.</title>
        <authorList>
            <consortium name="The Broad Institute Genomics Platform"/>
            <consortium name="The Broad Institute Genome Sequencing Center for Infectious Disease"/>
            <person name="Wu L."/>
            <person name="Ma J."/>
        </authorList>
    </citation>
    <scope>NUCLEOTIDE SEQUENCE [LARGE SCALE GENOMIC DNA]</scope>
    <source>
        <strain evidence="3">JCM 12774</strain>
    </source>
</reference>